<dbReference type="InterPro" id="IPR001789">
    <property type="entry name" value="Sig_transdc_resp-reg_receiver"/>
</dbReference>
<dbReference type="PROSITE" id="PS50110">
    <property type="entry name" value="RESPONSE_REGULATORY"/>
    <property type="match status" value="1"/>
</dbReference>
<keyword evidence="6" id="KW-1185">Reference proteome</keyword>
<protein>
    <submittedName>
        <fullName evidence="5">Response regulator receiver domain protein (CheY)</fullName>
    </submittedName>
</protein>
<sequence length="155" mass="17259">MHYDTDSLQNKPAHNEFSARLSPSHPDMLKIFLIEDSLLLQELLGSMLSELDGVEYVGCADGEAEALRRLAENPVDLVIIDVELKQGSGIGVLDALQTDSDRYGTPRKVVLTNYGHTTMRQRCERFGMDAFFDKSLHINQLLDYVAAAAHDKSAH</sequence>
<feature type="domain" description="Response regulatory" evidence="4">
    <location>
        <begin position="30"/>
        <end position="149"/>
    </location>
</feature>
<evidence type="ECO:0000313" key="6">
    <source>
        <dbReference type="Proteomes" id="UP000008291"/>
    </source>
</evidence>
<dbReference type="GO" id="GO:0000160">
    <property type="term" value="P:phosphorelay signal transduction system"/>
    <property type="evidence" value="ECO:0007669"/>
    <property type="project" value="UniProtKB-KW"/>
</dbReference>
<dbReference type="EMBL" id="CP000116">
    <property type="protein sequence ID" value="AAZ98189.1"/>
    <property type="molecule type" value="Genomic_DNA"/>
</dbReference>
<keyword evidence="1 3" id="KW-0597">Phosphoprotein</keyword>
<evidence type="ECO:0000256" key="2">
    <source>
        <dbReference type="ARBA" id="ARBA00023012"/>
    </source>
</evidence>
<dbReference type="SUPFAM" id="SSF52172">
    <property type="entry name" value="CheY-like"/>
    <property type="match status" value="1"/>
</dbReference>
<organism evidence="5 6">
    <name type="scientific">Thiobacillus denitrificans (strain ATCC 25259 / T1)</name>
    <dbReference type="NCBI Taxonomy" id="292415"/>
    <lineage>
        <taxon>Bacteria</taxon>
        <taxon>Pseudomonadati</taxon>
        <taxon>Pseudomonadota</taxon>
        <taxon>Betaproteobacteria</taxon>
        <taxon>Nitrosomonadales</taxon>
        <taxon>Thiobacillaceae</taxon>
        <taxon>Thiobacillus</taxon>
    </lineage>
</organism>
<dbReference type="eggNOG" id="COG2197">
    <property type="taxonomic scope" value="Bacteria"/>
</dbReference>
<dbReference type="HOGENOM" id="CLU_000445_69_15_4"/>
<dbReference type="InterPro" id="IPR011006">
    <property type="entry name" value="CheY-like_superfamily"/>
</dbReference>
<gene>
    <name evidence="5" type="ordered locus">Tbd_2236</name>
</gene>
<dbReference type="STRING" id="292415.Tbd_2236"/>
<evidence type="ECO:0000256" key="3">
    <source>
        <dbReference type="PROSITE-ProRule" id="PRU00169"/>
    </source>
</evidence>
<reference evidence="5 6" key="1">
    <citation type="journal article" date="2006" name="J. Bacteriol.">
        <title>The genome sequence of the obligately chemolithoautotrophic, facultatively anaerobic bacterium Thiobacillus denitrificans.</title>
        <authorList>
            <person name="Beller H.R."/>
            <person name="Chain P.S."/>
            <person name="Letain T.E."/>
            <person name="Chakicherla A."/>
            <person name="Larimer F.W."/>
            <person name="Richardson P.M."/>
            <person name="Coleman M.A."/>
            <person name="Wood A.P."/>
            <person name="Kelly D.P."/>
        </authorList>
    </citation>
    <scope>NUCLEOTIDE SEQUENCE [LARGE SCALE GENOMIC DNA]</scope>
    <source>
        <strain evidence="5 6">ATCC 25259</strain>
    </source>
</reference>
<dbReference type="KEGG" id="tbd:Tbd_2236"/>
<dbReference type="PANTHER" id="PTHR44591">
    <property type="entry name" value="STRESS RESPONSE REGULATOR PROTEIN 1"/>
    <property type="match status" value="1"/>
</dbReference>
<accession>Q3SGQ8</accession>
<dbReference type="Pfam" id="PF00072">
    <property type="entry name" value="Response_reg"/>
    <property type="match status" value="1"/>
</dbReference>
<keyword evidence="2" id="KW-0902">Two-component regulatory system</keyword>
<dbReference type="Proteomes" id="UP000008291">
    <property type="component" value="Chromosome"/>
</dbReference>
<dbReference type="CDD" id="cd00156">
    <property type="entry name" value="REC"/>
    <property type="match status" value="1"/>
</dbReference>
<dbReference type="SMART" id="SM00448">
    <property type="entry name" value="REC"/>
    <property type="match status" value="1"/>
</dbReference>
<name>Q3SGQ8_THIDA</name>
<evidence type="ECO:0000256" key="1">
    <source>
        <dbReference type="ARBA" id="ARBA00022553"/>
    </source>
</evidence>
<dbReference type="AlphaFoldDB" id="Q3SGQ8"/>
<proteinExistence type="predicted"/>
<dbReference type="Gene3D" id="3.40.50.2300">
    <property type="match status" value="1"/>
</dbReference>
<evidence type="ECO:0000313" key="5">
    <source>
        <dbReference type="EMBL" id="AAZ98189.1"/>
    </source>
</evidence>
<dbReference type="InterPro" id="IPR050595">
    <property type="entry name" value="Bact_response_regulator"/>
</dbReference>
<evidence type="ECO:0000259" key="4">
    <source>
        <dbReference type="PROSITE" id="PS50110"/>
    </source>
</evidence>
<dbReference type="PANTHER" id="PTHR44591:SF14">
    <property type="entry name" value="PROTEIN PILG"/>
    <property type="match status" value="1"/>
</dbReference>
<feature type="modified residue" description="4-aspartylphosphate" evidence="3">
    <location>
        <position position="81"/>
    </location>
</feature>